<accession>A0A3B1DNT3</accession>
<dbReference type="SUPFAM" id="SSF158791">
    <property type="entry name" value="MgtE N-terminal domain-like"/>
    <property type="match status" value="1"/>
</dbReference>
<proteinExistence type="predicted"/>
<gene>
    <name evidence="2" type="ORF">MNBD_NITROSPIRAE01-680</name>
</gene>
<dbReference type="AlphaFoldDB" id="A0A3B1DNT3"/>
<keyword evidence="1" id="KW-0812">Transmembrane</keyword>
<evidence type="ECO:0000256" key="1">
    <source>
        <dbReference type="SAM" id="Phobius"/>
    </source>
</evidence>
<organism evidence="2">
    <name type="scientific">hydrothermal vent metagenome</name>
    <dbReference type="NCBI Taxonomy" id="652676"/>
    <lineage>
        <taxon>unclassified sequences</taxon>
        <taxon>metagenomes</taxon>
        <taxon>ecological metagenomes</taxon>
    </lineage>
</organism>
<protein>
    <recommendedName>
        <fullName evidence="3">Magnesium transporter MgtE intracellular domain-containing protein</fullName>
    </recommendedName>
</protein>
<sequence>MTSEPTICTENKGSKYALIFRTLPLISVITLVFSLFILGQAQLSSAETPKALLEALQQRNTEIDTREAKILEREGQLDLLEKEIRGMLDEYIKLKEIVDQKTSEETLAKQKKREARVNRLSKIYQSMDAKIAAQRIKRMKRSTALSLLRKIKEKQAAKILSNMSATAATQFSEAFIRADK</sequence>
<dbReference type="EMBL" id="UOGF01000060">
    <property type="protein sequence ID" value="VAX30397.1"/>
    <property type="molecule type" value="Genomic_DNA"/>
</dbReference>
<keyword evidence="1" id="KW-1133">Transmembrane helix</keyword>
<evidence type="ECO:0000313" key="2">
    <source>
        <dbReference type="EMBL" id="VAX30397.1"/>
    </source>
</evidence>
<feature type="transmembrane region" description="Helical" evidence="1">
    <location>
        <begin position="18"/>
        <end position="38"/>
    </location>
</feature>
<evidence type="ECO:0008006" key="3">
    <source>
        <dbReference type="Google" id="ProtNLM"/>
    </source>
</evidence>
<name>A0A3B1DNT3_9ZZZZ</name>
<keyword evidence="1" id="KW-0472">Membrane</keyword>
<reference evidence="2" key="1">
    <citation type="submission" date="2018-06" db="EMBL/GenBank/DDBJ databases">
        <authorList>
            <person name="Zhirakovskaya E."/>
        </authorList>
    </citation>
    <scope>NUCLEOTIDE SEQUENCE</scope>
</reference>